<dbReference type="GO" id="GO:0016853">
    <property type="term" value="F:isomerase activity"/>
    <property type="evidence" value="ECO:0007669"/>
    <property type="project" value="UniProtKB-KW"/>
</dbReference>
<dbReference type="PANTHER" id="PTHR42796">
    <property type="entry name" value="FUMARYLACETOACETATE HYDROLASE DOMAIN-CONTAINING PROTEIN 2A-RELATED"/>
    <property type="match status" value="1"/>
</dbReference>
<proteinExistence type="inferred from homology"/>
<dbReference type="SUPFAM" id="SSF56529">
    <property type="entry name" value="FAH"/>
    <property type="match status" value="1"/>
</dbReference>
<keyword evidence="2" id="KW-0479">Metal-binding</keyword>
<comment type="caution">
    <text evidence="4">The sequence shown here is derived from an EMBL/GenBank/DDBJ whole genome shotgun (WGS) entry which is preliminary data.</text>
</comment>
<dbReference type="AlphaFoldDB" id="A0A0W1AW94"/>
<dbReference type="RefSeq" id="WP_060624435.1">
    <property type="nucleotide sequence ID" value="NZ_LCZJ02000026.1"/>
</dbReference>
<gene>
    <name evidence="4" type="ORF">UQ64_19015</name>
</gene>
<reference evidence="4 5" key="1">
    <citation type="journal article" date="2015" name="Int. Biodeterior. Biodegradation">
        <title>Physiological and genetic screening methods for the isolation of methyl tert-butyl ether-degrading bacteria for bioremediation purposes.</title>
        <authorList>
            <person name="Guisado I.M."/>
            <person name="Purswani J."/>
            <person name="Gonzalez Lopez J."/>
            <person name="Pozo C."/>
        </authorList>
    </citation>
    <scope>NUCLEOTIDE SEQUENCE [LARGE SCALE GENOMIC DNA]</scope>
    <source>
        <strain evidence="4 5">SH7</strain>
    </source>
</reference>
<dbReference type="InterPro" id="IPR011234">
    <property type="entry name" value="Fumarylacetoacetase-like_C"/>
</dbReference>
<dbReference type="PANTHER" id="PTHR42796:SF4">
    <property type="entry name" value="FUMARYLACETOACETATE HYDROLASE DOMAIN-CONTAINING PROTEIN 2A"/>
    <property type="match status" value="1"/>
</dbReference>
<dbReference type="Proteomes" id="UP000054709">
    <property type="component" value="Unassembled WGS sequence"/>
</dbReference>
<dbReference type="InterPro" id="IPR036663">
    <property type="entry name" value="Fumarylacetoacetase_C_sf"/>
</dbReference>
<protein>
    <submittedName>
        <fullName evidence="4">5-carboxymethyl-2-hydroxymuconate isomerase</fullName>
    </submittedName>
</protein>
<dbReference type="OrthoDB" id="9805307at2"/>
<evidence type="ECO:0000259" key="3">
    <source>
        <dbReference type="Pfam" id="PF01557"/>
    </source>
</evidence>
<feature type="domain" description="Fumarylacetoacetase-like C-terminal" evidence="3">
    <location>
        <begin position="93"/>
        <end position="299"/>
    </location>
</feature>
<dbReference type="InterPro" id="IPR051121">
    <property type="entry name" value="FAH"/>
</dbReference>
<dbReference type="EMBL" id="LCZJ02000026">
    <property type="protein sequence ID" value="KTD85591.1"/>
    <property type="molecule type" value="Genomic_DNA"/>
</dbReference>
<name>A0A0W1AW94_9BACL</name>
<dbReference type="FunFam" id="3.90.850.10:FF:000002">
    <property type="entry name" value="2-hydroxyhepta-2,4-diene-1,7-dioate isomerase"/>
    <property type="match status" value="1"/>
</dbReference>
<keyword evidence="4" id="KW-0413">Isomerase</keyword>
<accession>A0A0W1AW94</accession>
<comment type="similarity">
    <text evidence="1">Belongs to the FAH family.</text>
</comment>
<dbReference type="Pfam" id="PF01557">
    <property type="entry name" value="FAA_hydrolase"/>
    <property type="match status" value="1"/>
</dbReference>
<evidence type="ECO:0000256" key="2">
    <source>
        <dbReference type="ARBA" id="ARBA00022723"/>
    </source>
</evidence>
<dbReference type="GO" id="GO:0019752">
    <property type="term" value="P:carboxylic acid metabolic process"/>
    <property type="evidence" value="ECO:0007669"/>
    <property type="project" value="UniProtKB-ARBA"/>
</dbReference>
<evidence type="ECO:0000313" key="5">
    <source>
        <dbReference type="Proteomes" id="UP000054709"/>
    </source>
</evidence>
<sequence length="302" mass="33315">MKLINFLQKEEAHMGILTDRGVVDIEAALTALSTRTGRMEVPVTVRQLLEGGKDAFNQLRVFVNELPVGEVNPSWLKQEEDLTFGSCVTDPGKIICIGLNYRRHAEETGMAIPEYPILFNKFNNTLTGHGSEVPLPRTSQKVDYEAELGIVIGRTAKYVTEEDALDYVFGYCTANDLSARDLQMRTSQWLAGKSCDKFSPIGPYLVTADEVGDPNQLDIQCTVNGELRQDSNTSDMIFNCKQIVSYVSQCMTLSPGDMILTGTPEGVVMGYPPENQVYLQAGDVVTVQIEKLGAITNTMVNE</sequence>
<organism evidence="4 5">
    <name type="scientific">Paenibacillus etheri</name>
    <dbReference type="NCBI Taxonomy" id="1306852"/>
    <lineage>
        <taxon>Bacteria</taxon>
        <taxon>Bacillati</taxon>
        <taxon>Bacillota</taxon>
        <taxon>Bacilli</taxon>
        <taxon>Bacillales</taxon>
        <taxon>Paenibacillaceae</taxon>
        <taxon>Paenibacillus</taxon>
    </lineage>
</organism>
<evidence type="ECO:0000256" key="1">
    <source>
        <dbReference type="ARBA" id="ARBA00010211"/>
    </source>
</evidence>
<dbReference type="GO" id="GO:0046872">
    <property type="term" value="F:metal ion binding"/>
    <property type="evidence" value="ECO:0007669"/>
    <property type="project" value="UniProtKB-KW"/>
</dbReference>
<evidence type="ECO:0000313" key="4">
    <source>
        <dbReference type="EMBL" id="KTD85591.1"/>
    </source>
</evidence>
<keyword evidence="5" id="KW-1185">Reference proteome</keyword>
<dbReference type="Gene3D" id="3.90.850.10">
    <property type="entry name" value="Fumarylacetoacetase-like, C-terminal domain"/>
    <property type="match status" value="1"/>
</dbReference>